<dbReference type="PANTHER" id="PTHR22603:SF66">
    <property type="entry name" value="ETHANOLAMINE KINASE"/>
    <property type="match status" value="1"/>
</dbReference>
<dbReference type="OMA" id="PMIWTKT"/>
<sequence>MAEPTPSIPDLPMLAITLHPNKPEELMPLMYHIVLLIPDWEKRSGTIEILYKVTRVDKHCTELLVRIYGNSQSVLVDREREIECHQILHQRRLVPPIFARFQNGYIYGFSAGVTCRVTDLHMAPIYRAVARCMAEWHARVPVGGSGLEKPTPNLWSILNKWIMALPAALEEDKERQLSFLAESEFLKAKFADTKLVFSHCDLHAGNVLKREPVLPGTDAAIGFIDFEYAMPAPAAFDIACHFSEWGGYDLDYNFLPNQSMRRAFISEYALAYNKYRDPESSDTIDVTSLCQEVDSFRGLPGLFWGIAALIQAAEANNNMNFKTYGDDRITEYWDWRAEEDGSRAKSGEEMPLRELKWKKVARFHDALES</sequence>
<dbReference type="InterPro" id="IPR011009">
    <property type="entry name" value="Kinase-like_dom_sf"/>
</dbReference>
<dbReference type="eggNOG" id="KOG4720">
    <property type="taxonomic scope" value="Eukaryota"/>
</dbReference>
<dbReference type="Proteomes" id="UP000006753">
    <property type="component" value="Unassembled WGS sequence"/>
</dbReference>
<dbReference type="STRING" id="1072389.K1XTT0"/>
<dbReference type="PANTHER" id="PTHR22603">
    <property type="entry name" value="CHOLINE/ETHANOALAMINE KINASE"/>
    <property type="match status" value="1"/>
</dbReference>
<dbReference type="KEGG" id="mbe:MBM_06010"/>
<evidence type="ECO:0000256" key="2">
    <source>
        <dbReference type="ARBA" id="ARBA00038211"/>
    </source>
</evidence>
<dbReference type="EMBL" id="JH921440">
    <property type="protein sequence ID" value="EKD15999.1"/>
    <property type="molecule type" value="Genomic_DNA"/>
</dbReference>
<keyword evidence="4" id="KW-0808">Transferase</keyword>
<dbReference type="SUPFAM" id="SSF56112">
    <property type="entry name" value="Protein kinase-like (PK-like)"/>
    <property type="match status" value="1"/>
</dbReference>
<evidence type="ECO:0000313" key="5">
    <source>
        <dbReference type="Proteomes" id="UP000006753"/>
    </source>
</evidence>
<dbReference type="Pfam" id="PF01633">
    <property type="entry name" value="Choline_kinase"/>
    <property type="match status" value="1"/>
</dbReference>
<comment type="pathway">
    <text evidence="1">Phospholipid metabolism; phosphatidylethanolamine biosynthesis; phosphatidylethanolamine from ethanolamine: step 1/3.</text>
</comment>
<dbReference type="GO" id="GO:0006646">
    <property type="term" value="P:phosphatidylethanolamine biosynthetic process"/>
    <property type="evidence" value="ECO:0007669"/>
    <property type="project" value="TreeGrafter"/>
</dbReference>
<reference evidence="4 5" key="1">
    <citation type="journal article" date="2012" name="BMC Genomics">
        <title>Sequencing the genome of Marssonina brunnea reveals fungus-poplar co-evolution.</title>
        <authorList>
            <person name="Zhu S."/>
            <person name="Cao Y.-Z."/>
            <person name="Jiang C."/>
            <person name="Tan B.-Y."/>
            <person name="Wang Z."/>
            <person name="Feng S."/>
            <person name="Zhang L."/>
            <person name="Su X.-H."/>
            <person name="Brejova B."/>
            <person name="Vinar T."/>
            <person name="Xu M."/>
            <person name="Wang M.-X."/>
            <person name="Zhang S.-G."/>
            <person name="Huang M.-R."/>
            <person name="Wu R."/>
            <person name="Zhou Y."/>
        </authorList>
    </citation>
    <scope>NUCLEOTIDE SEQUENCE [LARGE SCALE GENOMIC DNA]</scope>
    <source>
        <strain evidence="4 5">MB_m1</strain>
    </source>
</reference>
<gene>
    <name evidence="4" type="ORF">MBM_06010</name>
</gene>
<evidence type="ECO:0000256" key="1">
    <source>
        <dbReference type="ARBA" id="ARBA00037883"/>
    </source>
</evidence>
<name>K1XTT0_MARBU</name>
<accession>K1XTT0</accession>
<dbReference type="AlphaFoldDB" id="K1XTT0"/>
<keyword evidence="5" id="KW-1185">Reference proteome</keyword>
<dbReference type="HOGENOM" id="CLU_012712_1_1_1"/>
<dbReference type="InParanoid" id="K1XTT0"/>
<dbReference type="GO" id="GO:0005737">
    <property type="term" value="C:cytoplasm"/>
    <property type="evidence" value="ECO:0007669"/>
    <property type="project" value="TreeGrafter"/>
</dbReference>
<organism evidence="4 5">
    <name type="scientific">Marssonina brunnea f. sp. multigermtubi (strain MB_m1)</name>
    <name type="common">Marssonina leaf spot fungus</name>
    <dbReference type="NCBI Taxonomy" id="1072389"/>
    <lineage>
        <taxon>Eukaryota</taxon>
        <taxon>Fungi</taxon>
        <taxon>Dikarya</taxon>
        <taxon>Ascomycota</taxon>
        <taxon>Pezizomycotina</taxon>
        <taxon>Leotiomycetes</taxon>
        <taxon>Helotiales</taxon>
        <taxon>Drepanopezizaceae</taxon>
        <taxon>Drepanopeziza</taxon>
    </lineage>
</organism>
<dbReference type="Gene3D" id="3.90.1200.10">
    <property type="match status" value="1"/>
</dbReference>
<keyword evidence="4" id="KW-0418">Kinase</keyword>
<dbReference type="OrthoDB" id="10267235at2759"/>
<protein>
    <recommendedName>
        <fullName evidence="3">ethanolamine kinase</fullName>
        <ecNumber evidence="3">2.7.1.82</ecNumber>
    </recommendedName>
</protein>
<evidence type="ECO:0000313" key="4">
    <source>
        <dbReference type="EMBL" id="EKD15999.1"/>
    </source>
</evidence>
<evidence type="ECO:0000256" key="3">
    <source>
        <dbReference type="ARBA" id="ARBA00038874"/>
    </source>
</evidence>
<dbReference type="EC" id="2.7.1.82" evidence="3"/>
<comment type="similarity">
    <text evidence="2">Belongs to the choline/ethanolamine kinase family.</text>
</comment>
<dbReference type="GO" id="GO:0004305">
    <property type="term" value="F:ethanolamine kinase activity"/>
    <property type="evidence" value="ECO:0007669"/>
    <property type="project" value="UniProtKB-EC"/>
</dbReference>
<proteinExistence type="inferred from homology"/>
<dbReference type="CDD" id="cd05157">
    <property type="entry name" value="ETNK_euk"/>
    <property type="match status" value="1"/>
</dbReference>